<dbReference type="EMBL" id="VSSQ01142394">
    <property type="protein sequence ID" value="MPN63254.1"/>
    <property type="molecule type" value="Genomic_DNA"/>
</dbReference>
<accession>A0A645JTD9</accession>
<sequence>MDYFLRVRDSFNSKIELVNGNIVENIRARTGDKMRLSNSKGEVVNLELNSTTGYYDIFSREQTRVIKFIEFLAKGMGFRYLSNKWTWNNLNVTKFEKRSFESQESNLNAKNFNRLIEDTPFSWAITSKNNIEYTIGRP</sequence>
<proteinExistence type="predicted"/>
<gene>
    <name evidence="1" type="ORF">SDC9_211011</name>
</gene>
<dbReference type="AlphaFoldDB" id="A0A645JTD9"/>
<name>A0A645JTD9_9ZZZZ</name>
<protein>
    <submittedName>
        <fullName evidence="1">Uncharacterized protein</fullName>
    </submittedName>
</protein>
<organism evidence="1">
    <name type="scientific">bioreactor metagenome</name>
    <dbReference type="NCBI Taxonomy" id="1076179"/>
    <lineage>
        <taxon>unclassified sequences</taxon>
        <taxon>metagenomes</taxon>
        <taxon>ecological metagenomes</taxon>
    </lineage>
</organism>
<evidence type="ECO:0000313" key="1">
    <source>
        <dbReference type="EMBL" id="MPN63254.1"/>
    </source>
</evidence>
<comment type="caution">
    <text evidence="1">The sequence shown here is derived from an EMBL/GenBank/DDBJ whole genome shotgun (WGS) entry which is preliminary data.</text>
</comment>
<reference evidence="1" key="1">
    <citation type="submission" date="2019-08" db="EMBL/GenBank/DDBJ databases">
        <authorList>
            <person name="Kucharzyk K."/>
            <person name="Murdoch R.W."/>
            <person name="Higgins S."/>
            <person name="Loffler F."/>
        </authorList>
    </citation>
    <scope>NUCLEOTIDE SEQUENCE</scope>
</reference>